<evidence type="ECO:0000313" key="10">
    <source>
        <dbReference type="EMBL" id="ALZ82995.1"/>
    </source>
</evidence>
<feature type="domain" description="Major facilitator superfamily (MFS) profile" evidence="9">
    <location>
        <begin position="16"/>
        <end position="425"/>
    </location>
</feature>
<dbReference type="PROSITE" id="PS50850">
    <property type="entry name" value="MFS"/>
    <property type="match status" value="1"/>
</dbReference>
<feature type="transmembrane region" description="Helical" evidence="8">
    <location>
        <begin position="276"/>
        <end position="297"/>
    </location>
</feature>
<dbReference type="FunFam" id="1.20.1250.20:FF:000001">
    <property type="entry name" value="Dicarboxylate MFS transporter"/>
    <property type="match status" value="1"/>
</dbReference>
<keyword evidence="5" id="KW-0769">Symport</keyword>
<dbReference type="Gene3D" id="1.20.1250.20">
    <property type="entry name" value="MFS general substrate transporter like domains"/>
    <property type="match status" value="2"/>
</dbReference>
<evidence type="ECO:0000256" key="3">
    <source>
        <dbReference type="ARBA" id="ARBA00022475"/>
    </source>
</evidence>
<name>A0A0U4WK66_9PSED</name>
<dbReference type="InterPro" id="IPR020846">
    <property type="entry name" value="MFS_dom"/>
</dbReference>
<dbReference type="RefSeq" id="WP_059313285.1">
    <property type="nucleotide sequence ID" value="NZ_CP013987.1"/>
</dbReference>
<dbReference type="Pfam" id="PF07690">
    <property type="entry name" value="MFS_1"/>
    <property type="match status" value="1"/>
</dbReference>
<dbReference type="AlphaFoldDB" id="A0A0U4WK66"/>
<dbReference type="OrthoDB" id="3690818at2"/>
<feature type="transmembrane region" description="Helical" evidence="8">
    <location>
        <begin position="335"/>
        <end position="357"/>
    </location>
</feature>
<evidence type="ECO:0000313" key="11">
    <source>
        <dbReference type="Proteomes" id="UP000064137"/>
    </source>
</evidence>
<dbReference type="KEGG" id="por:APT59_01790"/>
<feature type="transmembrane region" description="Helical" evidence="8">
    <location>
        <begin position="245"/>
        <end position="264"/>
    </location>
</feature>
<dbReference type="InterPro" id="IPR051084">
    <property type="entry name" value="H+-coupled_symporters"/>
</dbReference>
<dbReference type="SUPFAM" id="SSF103473">
    <property type="entry name" value="MFS general substrate transporter"/>
    <property type="match status" value="1"/>
</dbReference>
<feature type="transmembrane region" description="Helical" evidence="8">
    <location>
        <begin position="88"/>
        <end position="106"/>
    </location>
</feature>
<feature type="transmembrane region" description="Helical" evidence="8">
    <location>
        <begin position="25"/>
        <end position="46"/>
    </location>
</feature>
<dbReference type="GO" id="GO:0005886">
    <property type="term" value="C:plasma membrane"/>
    <property type="evidence" value="ECO:0007669"/>
    <property type="project" value="UniProtKB-SubCell"/>
</dbReference>
<gene>
    <name evidence="10" type="ORF">APT59_01790</name>
</gene>
<feature type="transmembrane region" description="Helical" evidence="8">
    <location>
        <begin position="309"/>
        <end position="329"/>
    </location>
</feature>
<protein>
    <submittedName>
        <fullName evidence="10">MFS transporter</fullName>
    </submittedName>
</protein>
<evidence type="ECO:0000256" key="4">
    <source>
        <dbReference type="ARBA" id="ARBA00022692"/>
    </source>
</evidence>
<feature type="transmembrane region" description="Helical" evidence="8">
    <location>
        <begin position="400"/>
        <end position="420"/>
    </location>
</feature>
<feature type="transmembrane region" description="Helical" evidence="8">
    <location>
        <begin position="58"/>
        <end position="79"/>
    </location>
</feature>
<dbReference type="InterPro" id="IPR036259">
    <property type="entry name" value="MFS_trans_sf"/>
</dbReference>
<keyword evidence="7 8" id="KW-0472">Membrane</keyword>
<keyword evidence="3" id="KW-1003">Cell membrane</keyword>
<evidence type="ECO:0000256" key="5">
    <source>
        <dbReference type="ARBA" id="ARBA00022847"/>
    </source>
</evidence>
<accession>A0A0U4WK66</accession>
<comment type="subcellular location">
    <subcellularLocation>
        <location evidence="1">Cell membrane</location>
        <topology evidence="1">Multi-pass membrane protein</topology>
    </subcellularLocation>
</comment>
<dbReference type="PANTHER" id="PTHR43528">
    <property type="entry name" value="ALPHA-KETOGLUTARATE PERMEASE"/>
    <property type="match status" value="1"/>
</dbReference>
<feature type="transmembrane region" description="Helical" evidence="8">
    <location>
        <begin position="188"/>
        <end position="207"/>
    </location>
</feature>
<evidence type="ECO:0000256" key="8">
    <source>
        <dbReference type="SAM" id="Phobius"/>
    </source>
</evidence>
<evidence type="ECO:0000259" key="9">
    <source>
        <dbReference type="PROSITE" id="PS50850"/>
    </source>
</evidence>
<evidence type="ECO:0000256" key="2">
    <source>
        <dbReference type="ARBA" id="ARBA00022448"/>
    </source>
</evidence>
<evidence type="ECO:0000256" key="7">
    <source>
        <dbReference type="ARBA" id="ARBA00023136"/>
    </source>
</evidence>
<dbReference type="GO" id="GO:0015293">
    <property type="term" value="F:symporter activity"/>
    <property type="evidence" value="ECO:0007669"/>
    <property type="project" value="UniProtKB-KW"/>
</dbReference>
<keyword evidence="6 8" id="KW-1133">Transmembrane helix</keyword>
<feature type="transmembrane region" description="Helical" evidence="8">
    <location>
        <begin position="369"/>
        <end position="394"/>
    </location>
</feature>
<dbReference type="InterPro" id="IPR011701">
    <property type="entry name" value="MFS"/>
</dbReference>
<keyword evidence="4 8" id="KW-0812">Transmembrane</keyword>
<reference evidence="10 11" key="1">
    <citation type="submission" date="2016-01" db="EMBL/GenBank/DDBJ databases">
        <title>Annotation of Pseudomonas oryzihabitans USDA-ARS-USMARC-56511.</title>
        <authorList>
            <person name="Harhay G.P."/>
            <person name="Harhay D.M."/>
            <person name="Smith T.P.L."/>
            <person name="Bono J.L."/>
            <person name="Heaton M.P."/>
            <person name="Clawson M.L."/>
            <person name="Chitko-Mckown C.G."/>
            <person name="Capik S.F."/>
            <person name="DeDonder K.D."/>
            <person name="Apley M.D."/>
            <person name="Lubbers B.V."/>
            <person name="White B.J."/>
            <person name="Larson R.L."/>
        </authorList>
    </citation>
    <scope>NUCLEOTIDE SEQUENCE [LARGE SCALE GENOMIC DNA]</scope>
    <source>
        <strain evidence="10 11">USDA-ARS-USMARC-56511</strain>
    </source>
</reference>
<keyword evidence="2" id="KW-0813">Transport</keyword>
<feature type="transmembrane region" description="Helical" evidence="8">
    <location>
        <begin position="154"/>
        <end position="176"/>
    </location>
</feature>
<evidence type="ECO:0000256" key="6">
    <source>
        <dbReference type="ARBA" id="ARBA00022989"/>
    </source>
</evidence>
<dbReference type="EMBL" id="CP013987">
    <property type="protein sequence ID" value="ALZ82995.1"/>
    <property type="molecule type" value="Genomic_DNA"/>
</dbReference>
<dbReference type="Proteomes" id="UP000064137">
    <property type="component" value="Chromosome"/>
</dbReference>
<evidence type="ECO:0000256" key="1">
    <source>
        <dbReference type="ARBA" id="ARBA00004651"/>
    </source>
</evidence>
<dbReference type="PANTHER" id="PTHR43528:SF1">
    <property type="entry name" value="ALPHA-KETOGLUTARATE PERMEASE"/>
    <property type="match status" value="1"/>
</dbReference>
<proteinExistence type="predicted"/>
<organism evidence="10 11">
    <name type="scientific">Pseudomonas oryzihabitans</name>
    <dbReference type="NCBI Taxonomy" id="47885"/>
    <lineage>
        <taxon>Bacteria</taxon>
        <taxon>Pseudomonadati</taxon>
        <taxon>Pseudomonadota</taxon>
        <taxon>Gammaproteobacteria</taxon>
        <taxon>Pseudomonadales</taxon>
        <taxon>Pseudomonadaceae</taxon>
        <taxon>Pseudomonas</taxon>
    </lineage>
</organism>
<sequence length="444" mass="46617">MSQTATSVSPATLRKVISAASIGNFVEWFDFALYGFLATLIAAHFFPSGDATAGLLKTFAVFAVAFAFRPLGGIVFGLLGDRIGRKRVLALTILIMAGATALIGILPSYATIGIWAPILLTLIRCAQGFSAGGEYAGACAYVMEHSPRDRRGRYGSFVPVSTFLAFASAALTAWGLERLLGAATMADWGWRIPFLAAAPLGLIGLYLRLKLDETPAFQALEADHEVSHSPLGETLRLQGRSILRLGAFISLTALSFYMFTTYFSTYLQLAGGFDRAAALAISLITLFAAAAACPVLGRVTDRIGRRMTTVLASLVLAAGVYPALLLASSGQFGSALLGSLLLGAGAVLCNVVTAPLLSEVFPTRTRYTAGAITYNLAYTIFGGTAPLMATWLIGATGSNLSPALYLILVALLGLVGGLSLPETSRIDLDDVSEGGEVSYRAVRG</sequence>
<feature type="transmembrane region" description="Helical" evidence="8">
    <location>
        <begin position="112"/>
        <end position="133"/>
    </location>
</feature>